<keyword evidence="3" id="KW-1185">Reference proteome</keyword>
<organism evidence="2 3">
    <name type="scientific">Stichopus japonicus</name>
    <name type="common">Sea cucumber</name>
    <dbReference type="NCBI Taxonomy" id="307972"/>
    <lineage>
        <taxon>Eukaryota</taxon>
        <taxon>Metazoa</taxon>
        <taxon>Echinodermata</taxon>
        <taxon>Eleutherozoa</taxon>
        <taxon>Echinozoa</taxon>
        <taxon>Holothuroidea</taxon>
        <taxon>Aspidochirotacea</taxon>
        <taxon>Aspidochirotida</taxon>
        <taxon>Stichopodidae</taxon>
        <taxon>Apostichopus</taxon>
    </lineage>
</organism>
<comment type="caution">
    <text evidence="2">The sequence shown here is derived from an EMBL/GenBank/DDBJ whole genome shotgun (WGS) entry which is preliminary data.</text>
</comment>
<feature type="region of interest" description="Disordered" evidence="1">
    <location>
        <begin position="42"/>
        <end position="84"/>
    </location>
</feature>
<proteinExistence type="predicted"/>
<evidence type="ECO:0000313" key="2">
    <source>
        <dbReference type="EMBL" id="PIK46603.1"/>
    </source>
</evidence>
<feature type="compositionally biased region" description="Basic and acidic residues" evidence="1">
    <location>
        <begin position="263"/>
        <end position="276"/>
    </location>
</feature>
<dbReference type="EMBL" id="MRZV01000633">
    <property type="protein sequence ID" value="PIK46603.1"/>
    <property type="molecule type" value="Genomic_DNA"/>
</dbReference>
<dbReference type="AlphaFoldDB" id="A0A2G8KF32"/>
<name>A0A2G8KF32_STIJA</name>
<feature type="region of interest" description="Disordered" evidence="1">
    <location>
        <begin position="98"/>
        <end position="121"/>
    </location>
</feature>
<accession>A0A2G8KF32</accession>
<feature type="compositionally biased region" description="Polar residues" evidence="1">
    <location>
        <begin position="198"/>
        <end position="208"/>
    </location>
</feature>
<gene>
    <name evidence="2" type="ORF">BSL78_16536</name>
</gene>
<evidence type="ECO:0000256" key="1">
    <source>
        <dbReference type="SAM" id="MobiDB-lite"/>
    </source>
</evidence>
<feature type="region of interest" description="Disordered" evidence="1">
    <location>
        <begin position="152"/>
        <end position="232"/>
    </location>
</feature>
<evidence type="ECO:0000313" key="3">
    <source>
        <dbReference type="Proteomes" id="UP000230750"/>
    </source>
</evidence>
<dbReference type="Proteomes" id="UP000230750">
    <property type="component" value="Unassembled WGS sequence"/>
</dbReference>
<sequence>MAEAGATNLPTGGDGIARRIEYLKKECEKLLPDIRERLTETGVRVSDSHESSYLNFPLPPGIPKEDRNLRGTQPPRGFHSNEDEGFRRDPLYVYRDRESHSGSEPMLGNNSEMTGHHRDNKRTDTMLAGSAENGRQFLEDIYDVESQPVFSTQRLHQTTPRYRRSSKENSNVVDTHSMPGSGHRDRDRPALSHMLPERTTSNEAQQPCLQRPYVRYGSQGGETGKNFPFESTPKFHEYQWGVDSTGQAQHQPDVSQPANPGRFRCENQEEDTRRSENQPSLDRGQRRKIPQVLNVQGRNEFFETLMDIPHTPGHSIVHRNH</sequence>
<protein>
    <submittedName>
        <fullName evidence="2">Uncharacterized protein</fullName>
    </submittedName>
</protein>
<feature type="region of interest" description="Disordered" evidence="1">
    <location>
        <begin position="244"/>
        <end position="290"/>
    </location>
</feature>
<reference evidence="2 3" key="1">
    <citation type="journal article" date="2017" name="PLoS Biol.">
        <title>The sea cucumber genome provides insights into morphological evolution and visceral regeneration.</title>
        <authorList>
            <person name="Zhang X."/>
            <person name="Sun L."/>
            <person name="Yuan J."/>
            <person name="Sun Y."/>
            <person name="Gao Y."/>
            <person name="Zhang L."/>
            <person name="Li S."/>
            <person name="Dai H."/>
            <person name="Hamel J.F."/>
            <person name="Liu C."/>
            <person name="Yu Y."/>
            <person name="Liu S."/>
            <person name="Lin W."/>
            <person name="Guo K."/>
            <person name="Jin S."/>
            <person name="Xu P."/>
            <person name="Storey K.B."/>
            <person name="Huan P."/>
            <person name="Zhang T."/>
            <person name="Zhou Y."/>
            <person name="Zhang J."/>
            <person name="Lin C."/>
            <person name="Li X."/>
            <person name="Xing L."/>
            <person name="Huo D."/>
            <person name="Sun M."/>
            <person name="Wang L."/>
            <person name="Mercier A."/>
            <person name="Li F."/>
            <person name="Yang H."/>
            <person name="Xiang J."/>
        </authorList>
    </citation>
    <scope>NUCLEOTIDE SEQUENCE [LARGE SCALE GENOMIC DNA]</scope>
    <source>
        <strain evidence="2">Shaxun</strain>
        <tissue evidence="2">Muscle</tissue>
    </source>
</reference>
<feature type="compositionally biased region" description="Polar residues" evidence="1">
    <location>
        <begin position="244"/>
        <end position="258"/>
    </location>
</feature>